<dbReference type="RefSeq" id="XP_025389826.1">
    <property type="nucleotide sequence ID" value="XM_025537302.1"/>
</dbReference>
<dbReference type="OrthoDB" id="10261640at2759"/>
<dbReference type="Gene3D" id="2.130.10.10">
    <property type="entry name" value="YVTN repeat-like/Quinoprotein amine dehydrogenase"/>
    <property type="match status" value="2"/>
</dbReference>
<dbReference type="Pfam" id="PF00400">
    <property type="entry name" value="WD40"/>
    <property type="match status" value="3"/>
</dbReference>
<gene>
    <name evidence="7" type="ORF">BO83DRAFT_462834</name>
</gene>
<keyword evidence="1 6" id="KW-0853">WD repeat</keyword>
<evidence type="ECO:0000313" key="7">
    <source>
        <dbReference type="EMBL" id="PWY76836.1"/>
    </source>
</evidence>
<organism evidence="7 8">
    <name type="scientific">Aspergillus eucalypticola (strain CBS 122712 / IBT 29274)</name>
    <dbReference type="NCBI Taxonomy" id="1448314"/>
    <lineage>
        <taxon>Eukaryota</taxon>
        <taxon>Fungi</taxon>
        <taxon>Dikarya</taxon>
        <taxon>Ascomycota</taxon>
        <taxon>Pezizomycotina</taxon>
        <taxon>Eurotiomycetes</taxon>
        <taxon>Eurotiomycetidae</taxon>
        <taxon>Eurotiales</taxon>
        <taxon>Aspergillaceae</taxon>
        <taxon>Aspergillus</taxon>
        <taxon>Aspergillus subgen. Circumdati</taxon>
    </lineage>
</organism>
<feature type="repeat" description="WD" evidence="6">
    <location>
        <begin position="83"/>
        <end position="114"/>
    </location>
</feature>
<name>A0A317VRA0_ASPEC</name>
<evidence type="ECO:0000256" key="3">
    <source>
        <dbReference type="ARBA" id="ARBA00038415"/>
    </source>
</evidence>
<evidence type="ECO:0000256" key="2">
    <source>
        <dbReference type="ARBA" id="ARBA00022737"/>
    </source>
</evidence>
<dbReference type="VEuPathDB" id="FungiDB:BO83DRAFT_462834"/>
<keyword evidence="2" id="KW-0677">Repeat</keyword>
<evidence type="ECO:0000313" key="8">
    <source>
        <dbReference type="Proteomes" id="UP000246171"/>
    </source>
</evidence>
<protein>
    <recommendedName>
        <fullName evidence="4">Mitochondrial division protein 1</fullName>
    </recommendedName>
</protein>
<evidence type="ECO:0000256" key="5">
    <source>
        <dbReference type="ARBA" id="ARBA00043913"/>
    </source>
</evidence>
<dbReference type="InterPro" id="IPR015943">
    <property type="entry name" value="WD40/YVTN_repeat-like_dom_sf"/>
</dbReference>
<dbReference type="SUPFAM" id="SSF50978">
    <property type="entry name" value="WD40 repeat-like"/>
    <property type="match status" value="1"/>
</dbReference>
<dbReference type="EMBL" id="MSFU01000008">
    <property type="protein sequence ID" value="PWY76836.1"/>
    <property type="molecule type" value="Genomic_DNA"/>
</dbReference>
<keyword evidence="8" id="KW-1185">Reference proteome</keyword>
<dbReference type="Proteomes" id="UP000246171">
    <property type="component" value="Unassembled WGS sequence"/>
</dbReference>
<accession>A0A317VRA0</accession>
<dbReference type="AlphaFoldDB" id="A0A317VRA0"/>
<dbReference type="InterPro" id="IPR001680">
    <property type="entry name" value="WD40_rpt"/>
</dbReference>
<comment type="caution">
    <text evidence="7">The sequence shown here is derived from an EMBL/GenBank/DDBJ whole genome shotgun (WGS) entry which is preliminary data.</text>
</comment>
<reference evidence="7" key="1">
    <citation type="submission" date="2016-12" db="EMBL/GenBank/DDBJ databases">
        <title>The genomes of Aspergillus section Nigri reveals drivers in fungal speciation.</title>
        <authorList>
            <consortium name="DOE Joint Genome Institute"/>
            <person name="Vesth T.C."/>
            <person name="Nybo J."/>
            <person name="Theobald S."/>
            <person name="Brandl J."/>
            <person name="Frisvad J.C."/>
            <person name="Nielsen K.F."/>
            <person name="Lyhne E.K."/>
            <person name="Kogle M.E."/>
            <person name="Kuo A."/>
            <person name="Riley R."/>
            <person name="Clum A."/>
            <person name="Nolan M."/>
            <person name="Lipzen A."/>
            <person name="Salamov A."/>
            <person name="Henrissat B."/>
            <person name="Wiebenga A."/>
            <person name="De vries R.P."/>
            <person name="Grigoriev I.V."/>
            <person name="Mortensen U.H."/>
            <person name="Andersen M.R."/>
            <person name="Baker S.E."/>
        </authorList>
    </citation>
    <scope>NUCLEOTIDE SEQUENCE</scope>
    <source>
        <strain evidence="7">CBS 122712</strain>
    </source>
</reference>
<comment type="similarity">
    <text evidence="3">Belongs to the WD repeat MDV1/CAF4 family.</text>
</comment>
<dbReference type="PANTHER" id="PTHR22847:SF637">
    <property type="entry name" value="WD REPEAT DOMAIN 5B"/>
    <property type="match status" value="1"/>
</dbReference>
<dbReference type="PANTHER" id="PTHR22847">
    <property type="entry name" value="WD40 REPEAT PROTEIN"/>
    <property type="match status" value="1"/>
</dbReference>
<dbReference type="PROSITE" id="PS50082">
    <property type="entry name" value="WD_REPEATS_2"/>
    <property type="match status" value="1"/>
</dbReference>
<dbReference type="InterPro" id="IPR036322">
    <property type="entry name" value="WD40_repeat_dom_sf"/>
</dbReference>
<dbReference type="GeneID" id="37059264"/>
<comment type="function">
    <text evidence="5">Involved in mitochondrial fission. Acts as an adapter protein required to form mitochondrial fission complexes. Formation of these complexes is required to promote constriction and fission of the mitochondrial compartment at a late step in mitochondrial division.</text>
</comment>
<evidence type="ECO:0000256" key="6">
    <source>
        <dbReference type="PROSITE-ProRule" id="PRU00221"/>
    </source>
</evidence>
<proteinExistence type="inferred from homology"/>
<dbReference type="GO" id="GO:1990234">
    <property type="term" value="C:transferase complex"/>
    <property type="evidence" value="ECO:0007669"/>
    <property type="project" value="UniProtKB-ARBA"/>
</dbReference>
<dbReference type="SMART" id="SM00320">
    <property type="entry name" value="WD40"/>
    <property type="match status" value="4"/>
</dbReference>
<evidence type="ECO:0000256" key="1">
    <source>
        <dbReference type="ARBA" id="ARBA00022574"/>
    </source>
</evidence>
<evidence type="ECO:0000256" key="4">
    <source>
        <dbReference type="ARBA" id="ARBA00039789"/>
    </source>
</evidence>
<sequence>MSTNPHTLGLWNIAHPFSPHDDLLASCSYLGEVKVWNGRPGSLVHSLENFYPLSVEFSCNGELVASCGWDGTTKLWNSASGKSGHHLNRVYTFSFSPNGELISDWGDGIVRLWDSGVGYGDSTSVSHTSSILSIHPLPRTPQNQLEALKNPSTGPEFSGDGRLVAAFAEETIMIWDTGSGKFIRALELDIGNSDIEYYASIKAAFRPDGKDPFSGKQIETFNGSVELKSFDVSHGGHLLAVTDRTKVGIRKLSTRKRIYLEILYDLRMRMAFSPNDMTLAVLSKSWGKLTLDLWDVLSCDMHCSIDGVTGRYIQFSENGNYMSTVHELYHLETDTEGHPVFLSAVDDQKKVEDGWVCLGKDKILWLPMEYRPVEGFEGFRITDSTLILGSHSDRLLFICFDMQAKRDAVEIFTPARVSGTFTSSSSCVVSDHHLVQQPPIFLRSG</sequence>